<dbReference type="EMBL" id="BARS01044312">
    <property type="protein sequence ID" value="GAG34851.1"/>
    <property type="molecule type" value="Genomic_DNA"/>
</dbReference>
<reference evidence="2" key="1">
    <citation type="journal article" date="2014" name="Front. Microbiol.">
        <title>High frequency of phylogenetically diverse reductive dehalogenase-homologous genes in deep subseafloor sedimentary metagenomes.</title>
        <authorList>
            <person name="Kawai M."/>
            <person name="Futagami T."/>
            <person name="Toyoda A."/>
            <person name="Takaki Y."/>
            <person name="Nishi S."/>
            <person name="Hori S."/>
            <person name="Arai W."/>
            <person name="Tsubouchi T."/>
            <person name="Morono Y."/>
            <person name="Uchiyama I."/>
            <person name="Ito T."/>
            <person name="Fujiyama A."/>
            <person name="Inagaki F."/>
            <person name="Takami H."/>
        </authorList>
    </citation>
    <scope>NUCLEOTIDE SEQUENCE</scope>
    <source>
        <strain evidence="2">Expedition CK06-06</strain>
    </source>
</reference>
<feature type="domain" description="PKD" evidence="1">
    <location>
        <begin position="110"/>
        <end position="151"/>
    </location>
</feature>
<accession>X0YDF5</accession>
<sequence>ASVAPPAATPPITYTWQATEYSQAVTTTDAASHTVSFTWTTTGTKTITVTATNCGGTDTDVVTITIESPPSGCPRPLTGVAIVGPIGVTGTLYVDSLYTFNAVITPTDATPAITYTWSSTPTNGQNHPSATYQWPVSGTYAITLTAENCGGPVDAEPRVVHIAYQENKYIYLPLVLRNHN</sequence>
<feature type="domain" description="PKD" evidence="1">
    <location>
        <begin position="1"/>
        <end position="73"/>
    </location>
</feature>
<dbReference type="InterPro" id="IPR035986">
    <property type="entry name" value="PKD_dom_sf"/>
</dbReference>
<dbReference type="Pfam" id="PF00801">
    <property type="entry name" value="PKD"/>
    <property type="match status" value="1"/>
</dbReference>
<dbReference type="InterPro" id="IPR013783">
    <property type="entry name" value="Ig-like_fold"/>
</dbReference>
<feature type="non-terminal residue" evidence="2">
    <location>
        <position position="1"/>
    </location>
</feature>
<dbReference type="InterPro" id="IPR000601">
    <property type="entry name" value="PKD_dom"/>
</dbReference>
<gene>
    <name evidence="2" type="ORF">S01H1_66973</name>
</gene>
<organism evidence="2">
    <name type="scientific">marine sediment metagenome</name>
    <dbReference type="NCBI Taxonomy" id="412755"/>
    <lineage>
        <taxon>unclassified sequences</taxon>
        <taxon>metagenomes</taxon>
        <taxon>ecological metagenomes</taxon>
    </lineage>
</organism>
<evidence type="ECO:0000259" key="1">
    <source>
        <dbReference type="PROSITE" id="PS50093"/>
    </source>
</evidence>
<dbReference type="AlphaFoldDB" id="X0YDF5"/>
<dbReference type="Gene3D" id="2.60.40.10">
    <property type="entry name" value="Immunoglobulins"/>
    <property type="match status" value="2"/>
</dbReference>
<comment type="caution">
    <text evidence="2">The sequence shown here is derived from an EMBL/GenBank/DDBJ whole genome shotgun (WGS) entry which is preliminary data.</text>
</comment>
<name>X0YDF5_9ZZZZ</name>
<dbReference type="SUPFAM" id="SSF49299">
    <property type="entry name" value="PKD domain"/>
    <property type="match status" value="2"/>
</dbReference>
<evidence type="ECO:0000313" key="2">
    <source>
        <dbReference type="EMBL" id="GAG34851.1"/>
    </source>
</evidence>
<dbReference type="PROSITE" id="PS50093">
    <property type="entry name" value="PKD"/>
    <property type="match status" value="2"/>
</dbReference>
<proteinExistence type="predicted"/>
<protein>
    <recommendedName>
        <fullName evidence="1">PKD domain-containing protein</fullName>
    </recommendedName>
</protein>